<proteinExistence type="predicted"/>
<accession>A0A1K2IR40</accession>
<dbReference type="AlphaFoldDB" id="A0A1K2IR40"/>
<dbReference type="OrthoDB" id="1262649at2"/>
<dbReference type="STRING" id="1612149.SAMN05216324_10841"/>
<name>A0A1K2IR40_9FLAO</name>
<dbReference type="EMBL" id="FPKW01000008">
    <property type="protein sequence ID" value="SFZ94924.1"/>
    <property type="molecule type" value="Genomic_DNA"/>
</dbReference>
<dbReference type="RefSeq" id="WP_072410176.1">
    <property type="nucleotide sequence ID" value="NZ_FPKW01000008.1"/>
</dbReference>
<gene>
    <name evidence="1" type="ORF">SAMN05216324_10841</name>
</gene>
<organism evidence="1 2">
    <name type="scientific">Chryseobacterium limigenitum</name>
    <dbReference type="NCBI Taxonomy" id="1612149"/>
    <lineage>
        <taxon>Bacteria</taxon>
        <taxon>Pseudomonadati</taxon>
        <taxon>Bacteroidota</taxon>
        <taxon>Flavobacteriia</taxon>
        <taxon>Flavobacteriales</taxon>
        <taxon>Weeksellaceae</taxon>
        <taxon>Chryseobacterium group</taxon>
        <taxon>Chryseobacterium</taxon>
    </lineage>
</organism>
<dbReference type="Proteomes" id="UP000182034">
    <property type="component" value="Unassembled WGS sequence"/>
</dbReference>
<reference evidence="2" key="1">
    <citation type="submission" date="2016-10" db="EMBL/GenBank/DDBJ databases">
        <authorList>
            <person name="Varghese N."/>
            <person name="Submissions S."/>
        </authorList>
    </citation>
    <scope>NUCLEOTIDE SEQUENCE [LARGE SCALE GENOMIC DNA]</scope>
    <source>
        <strain evidence="2">SUR2</strain>
    </source>
</reference>
<protein>
    <submittedName>
        <fullName evidence="1">Uncharacterized protein</fullName>
    </submittedName>
</protein>
<keyword evidence="2" id="KW-1185">Reference proteome</keyword>
<sequence>MKNKRNPLSTLFVIGMLILGFISLKVFQKYSFNKEYESKYHGLVIGQEPDSRGFTDLYLSNKSCVHLTFYSNWERKEVFVGDSISKDGNSREIRIYKKDNNSGNYKYFKSMDMIID</sequence>
<evidence type="ECO:0000313" key="2">
    <source>
        <dbReference type="Proteomes" id="UP000182034"/>
    </source>
</evidence>
<evidence type="ECO:0000313" key="1">
    <source>
        <dbReference type="EMBL" id="SFZ94924.1"/>
    </source>
</evidence>